<accession>A0A2N1JG55</accession>
<dbReference type="OrthoDB" id="1728974at2759"/>
<keyword evidence="6" id="KW-0547">Nucleotide-binding</keyword>
<feature type="chain" id="PRO_5014942819" description="Xylulose kinase" evidence="7">
    <location>
        <begin position="18"/>
        <end position="552"/>
    </location>
</feature>
<organism evidence="9 10">
    <name type="scientific">Malassezia vespertilionis</name>
    <dbReference type="NCBI Taxonomy" id="2020962"/>
    <lineage>
        <taxon>Eukaryota</taxon>
        <taxon>Fungi</taxon>
        <taxon>Dikarya</taxon>
        <taxon>Basidiomycota</taxon>
        <taxon>Ustilaginomycotina</taxon>
        <taxon>Malasseziomycetes</taxon>
        <taxon>Malasseziales</taxon>
        <taxon>Malasseziaceae</taxon>
        <taxon>Malassezia</taxon>
    </lineage>
</organism>
<dbReference type="STRING" id="2020962.A0A2N1JG55"/>
<dbReference type="GO" id="GO:0042732">
    <property type="term" value="P:D-xylose metabolic process"/>
    <property type="evidence" value="ECO:0007669"/>
    <property type="project" value="UniProtKB-UniRule"/>
</dbReference>
<evidence type="ECO:0000256" key="2">
    <source>
        <dbReference type="ARBA" id="ARBA00022629"/>
    </source>
</evidence>
<evidence type="ECO:0000313" key="9">
    <source>
        <dbReference type="EMBL" id="PKI85532.1"/>
    </source>
</evidence>
<evidence type="ECO:0000313" key="10">
    <source>
        <dbReference type="Proteomes" id="UP000232875"/>
    </source>
</evidence>
<feature type="domain" description="Carbohydrate kinase FGGY C-terminal" evidence="8">
    <location>
        <begin position="335"/>
        <end position="520"/>
    </location>
</feature>
<dbReference type="InterPro" id="IPR043129">
    <property type="entry name" value="ATPase_NBD"/>
</dbReference>
<dbReference type="InterPro" id="IPR018485">
    <property type="entry name" value="FGGY_C"/>
</dbReference>
<reference evidence="9 10" key="1">
    <citation type="submission" date="2017-10" db="EMBL/GenBank/DDBJ databases">
        <title>A novel species of cold-tolerant Malassezia isolated from bats.</title>
        <authorList>
            <person name="Lorch J.M."/>
            <person name="Palmer J.M."/>
            <person name="Vanderwolf K.J."/>
            <person name="Schmidt K.Z."/>
            <person name="Verant M.L."/>
            <person name="Weller T.J."/>
            <person name="Blehert D.S."/>
        </authorList>
    </citation>
    <scope>NUCLEOTIDE SEQUENCE [LARGE SCALE GENOMIC DNA]</scope>
    <source>
        <strain evidence="9 10">NWHC:44797-103</strain>
    </source>
</reference>
<dbReference type="GO" id="GO:0005829">
    <property type="term" value="C:cytosol"/>
    <property type="evidence" value="ECO:0007669"/>
    <property type="project" value="TreeGrafter"/>
</dbReference>
<dbReference type="GO" id="GO:0005997">
    <property type="term" value="P:xylulose metabolic process"/>
    <property type="evidence" value="ECO:0007669"/>
    <property type="project" value="TreeGrafter"/>
</dbReference>
<keyword evidence="6" id="KW-0119">Carbohydrate metabolism</keyword>
<dbReference type="EC" id="2.7.1.17" evidence="6"/>
<dbReference type="PANTHER" id="PTHR10196">
    <property type="entry name" value="SUGAR KINASE"/>
    <property type="match status" value="1"/>
</dbReference>
<keyword evidence="2 6" id="KW-0859">Xylose metabolism</keyword>
<protein>
    <recommendedName>
        <fullName evidence="6">Xylulose kinase</fullName>
        <ecNumber evidence="6">2.7.1.17</ecNumber>
    </recommendedName>
</protein>
<evidence type="ECO:0000256" key="6">
    <source>
        <dbReference type="RuleBase" id="RU367058"/>
    </source>
</evidence>
<dbReference type="EMBL" id="KZ454987">
    <property type="protein sequence ID" value="PKI85532.1"/>
    <property type="molecule type" value="Genomic_DNA"/>
</dbReference>
<keyword evidence="10" id="KW-1185">Reference proteome</keyword>
<feature type="signal peptide" evidence="7">
    <location>
        <begin position="1"/>
        <end position="17"/>
    </location>
</feature>
<dbReference type="PANTHER" id="PTHR10196:SF57">
    <property type="entry name" value="XYLULOSE KINASE"/>
    <property type="match status" value="1"/>
</dbReference>
<proteinExistence type="inferred from homology"/>
<sequence length="552" mass="60977">MRGLMALFLGLDLSTQALKASLLDEHLRGIDEVSVRFETDLPEFETRGGILPRGHALLGSTPSAAAAPVLLYVAALDMLWERVLYERKWPVDRIAAISALGQQHASVYFAHGASETLAHVDPAEPLRAQLQEQVFSRAIVPNWQDATTLEECTELMQFAQATWGAEKNGVAPLCQKTGSIAHTRFTAAQVLRWRKECPEAYRDTARITLVSNFLSTLLCAGNPQGTIAGVDRSDACGMNLWDMESDTPHWSAPLLSFISDECTAKNTQGTDAFGGADALQRKLGSVYSDPCTPVDKIGTYFQRRYGLSPTCIVCQSTGDNPGTLQCLTPQFGEAVLSLGTSDTILLPSNSYTPNDQYHVFAHPASRGTAEEDTPRYFLMFVYKNGSLAREWVRDTYFNQQWSGFNAALMDAERVPPGDAGTGFYWLQPEIIPWDARGTFRFRREKTAWHAVPEYAHSAHNAPAMVQSQFMEFRSRIQHNFAASGSNLRRLKRVYVVGGAAENTALCQLLANVLGCEVAKPVVSGRTHGQESTISYNYGSVGAAYRARWVWER</sequence>
<dbReference type="Pfam" id="PF02782">
    <property type="entry name" value="FGGY_C"/>
    <property type="match status" value="1"/>
</dbReference>
<evidence type="ECO:0000256" key="7">
    <source>
        <dbReference type="SAM" id="SignalP"/>
    </source>
</evidence>
<name>A0A2N1JG55_9BASI</name>
<comment type="catalytic activity">
    <reaction evidence="5 6">
        <text>D-xylulose + ATP = D-xylulose 5-phosphate + ADP + H(+)</text>
        <dbReference type="Rhea" id="RHEA:10964"/>
        <dbReference type="ChEBI" id="CHEBI:15378"/>
        <dbReference type="ChEBI" id="CHEBI:17140"/>
        <dbReference type="ChEBI" id="CHEBI:30616"/>
        <dbReference type="ChEBI" id="CHEBI:57737"/>
        <dbReference type="ChEBI" id="CHEBI:456216"/>
        <dbReference type="EC" id="2.7.1.17"/>
    </reaction>
</comment>
<evidence type="ECO:0000256" key="4">
    <source>
        <dbReference type="ARBA" id="ARBA00022777"/>
    </source>
</evidence>
<keyword evidence="6" id="KW-0067">ATP-binding</keyword>
<evidence type="ECO:0000256" key="1">
    <source>
        <dbReference type="ARBA" id="ARBA00009156"/>
    </source>
</evidence>
<keyword evidence="3 6" id="KW-0808">Transferase</keyword>
<dbReference type="GO" id="GO:0005524">
    <property type="term" value="F:ATP binding"/>
    <property type="evidence" value="ECO:0007669"/>
    <property type="project" value="UniProtKB-UniRule"/>
</dbReference>
<gene>
    <name evidence="9" type="ORF">MVES_000216</name>
</gene>
<comment type="function">
    <text evidence="6">Highly specific D-xylulose kinase which participates in the catabolism of xylose. Xylose is a major component of hemicelluloses such as xylan. Most fungi utilize D-xylose via three enzymatic reactions, xylose reductase (XR), xylitol dehydrogenase (XDH), and xylulokinase, to form xylulose 5-phosphate, which enters pentose phosphate pathway.</text>
</comment>
<evidence type="ECO:0000256" key="5">
    <source>
        <dbReference type="ARBA" id="ARBA00048885"/>
    </source>
</evidence>
<evidence type="ECO:0000259" key="8">
    <source>
        <dbReference type="Pfam" id="PF02782"/>
    </source>
</evidence>
<evidence type="ECO:0000256" key="3">
    <source>
        <dbReference type="ARBA" id="ARBA00022679"/>
    </source>
</evidence>
<dbReference type="Proteomes" id="UP000232875">
    <property type="component" value="Unassembled WGS sequence"/>
</dbReference>
<dbReference type="InterPro" id="IPR042024">
    <property type="entry name" value="D-XK_euk"/>
</dbReference>
<dbReference type="Gene3D" id="3.30.420.40">
    <property type="match status" value="2"/>
</dbReference>
<dbReference type="AlphaFoldDB" id="A0A2N1JG55"/>
<dbReference type="GO" id="GO:0004856">
    <property type="term" value="F:D-xylulokinase activity"/>
    <property type="evidence" value="ECO:0007669"/>
    <property type="project" value="UniProtKB-UniRule"/>
</dbReference>
<keyword evidence="7" id="KW-0732">Signal</keyword>
<dbReference type="CDD" id="cd07776">
    <property type="entry name" value="ASKHA_NBD_FGGY_SpXK-like"/>
    <property type="match status" value="1"/>
</dbReference>
<keyword evidence="4 6" id="KW-0418">Kinase</keyword>
<comment type="similarity">
    <text evidence="1 6">Belongs to the FGGY kinase family.</text>
</comment>
<dbReference type="SUPFAM" id="SSF53067">
    <property type="entry name" value="Actin-like ATPase domain"/>
    <property type="match status" value="2"/>
</dbReference>